<dbReference type="PATRIC" id="fig|171383.3.peg.2982"/>
<evidence type="ECO:0000313" key="1">
    <source>
        <dbReference type="EMBL" id="KOO06923.1"/>
    </source>
</evidence>
<dbReference type="RefSeq" id="WP_017190476.1">
    <property type="nucleotide sequence ID" value="NZ_LHPI01000013.1"/>
</dbReference>
<proteinExistence type="predicted"/>
<gene>
    <name evidence="1" type="ORF">AKJ31_14580</name>
</gene>
<organism evidence="1 2">
    <name type="scientific">Vibrio hepatarius</name>
    <dbReference type="NCBI Taxonomy" id="171383"/>
    <lineage>
        <taxon>Bacteria</taxon>
        <taxon>Pseudomonadati</taxon>
        <taxon>Pseudomonadota</taxon>
        <taxon>Gammaproteobacteria</taxon>
        <taxon>Vibrionales</taxon>
        <taxon>Vibrionaceae</taxon>
        <taxon>Vibrio</taxon>
        <taxon>Vibrio oreintalis group</taxon>
    </lineage>
</organism>
<protein>
    <submittedName>
        <fullName evidence="1">Uncharacterized protein</fullName>
    </submittedName>
</protein>
<sequence>MSNTATPELKWQFKLGNTLIDFPNPFGSIQDNKRLLAQHFPQLRWTEIYEEDARLENGCMVLPVVPPPVKTNG</sequence>
<comment type="caution">
    <text evidence="1">The sequence shown here is derived from an EMBL/GenBank/DDBJ whole genome shotgun (WGS) entry which is preliminary data.</text>
</comment>
<dbReference type="OrthoDB" id="6912309at2"/>
<name>A0A0M0HZ59_9VIBR</name>
<keyword evidence="2" id="KW-1185">Reference proteome</keyword>
<evidence type="ECO:0000313" key="2">
    <source>
        <dbReference type="Proteomes" id="UP000037530"/>
    </source>
</evidence>
<accession>A0A0M0HZ59</accession>
<dbReference type="EMBL" id="LHPI01000013">
    <property type="protein sequence ID" value="KOO06923.1"/>
    <property type="molecule type" value="Genomic_DNA"/>
</dbReference>
<dbReference type="Proteomes" id="UP000037530">
    <property type="component" value="Unassembled WGS sequence"/>
</dbReference>
<dbReference type="AlphaFoldDB" id="A0A0M0HZ59"/>
<dbReference type="STRING" id="171383.AKJ31_14580"/>
<reference evidence="2" key="1">
    <citation type="submission" date="2015-08" db="EMBL/GenBank/DDBJ databases">
        <title>Vibrio galatheae sp. nov., a novel member of the Vibrionaceae family isolated from the Solomon Islands.</title>
        <authorList>
            <person name="Giubergia S."/>
            <person name="Machado H."/>
            <person name="Mateiu R.V."/>
            <person name="Gram L."/>
        </authorList>
    </citation>
    <scope>NUCLEOTIDE SEQUENCE [LARGE SCALE GENOMIC DNA]</scope>
    <source>
        <strain evidence="2">DSM 19134</strain>
    </source>
</reference>